<gene>
    <name evidence="1" type="ORF">NPIL_45481</name>
</gene>
<sequence length="82" mass="8697">MFVGKRALSALCRPCMSSLFSFRPPTAALLTEAPTASSVSPASGSGHLLDQTINGQALPPPFFFSLKTQRKTSLHLPDPPAE</sequence>
<accession>A0A8X6P069</accession>
<protein>
    <submittedName>
        <fullName evidence="1">Uncharacterized protein</fullName>
    </submittedName>
</protein>
<dbReference type="EMBL" id="BMAW01110668">
    <property type="protein sequence ID" value="GFT44286.1"/>
    <property type="molecule type" value="Genomic_DNA"/>
</dbReference>
<name>A0A8X6P069_NEPPI</name>
<evidence type="ECO:0000313" key="2">
    <source>
        <dbReference type="Proteomes" id="UP000887013"/>
    </source>
</evidence>
<comment type="caution">
    <text evidence="1">The sequence shown here is derived from an EMBL/GenBank/DDBJ whole genome shotgun (WGS) entry which is preliminary data.</text>
</comment>
<dbReference type="Proteomes" id="UP000887013">
    <property type="component" value="Unassembled WGS sequence"/>
</dbReference>
<organism evidence="1 2">
    <name type="scientific">Nephila pilipes</name>
    <name type="common">Giant wood spider</name>
    <name type="synonym">Nephila maculata</name>
    <dbReference type="NCBI Taxonomy" id="299642"/>
    <lineage>
        <taxon>Eukaryota</taxon>
        <taxon>Metazoa</taxon>
        <taxon>Ecdysozoa</taxon>
        <taxon>Arthropoda</taxon>
        <taxon>Chelicerata</taxon>
        <taxon>Arachnida</taxon>
        <taxon>Araneae</taxon>
        <taxon>Araneomorphae</taxon>
        <taxon>Entelegynae</taxon>
        <taxon>Araneoidea</taxon>
        <taxon>Nephilidae</taxon>
        <taxon>Nephila</taxon>
    </lineage>
</organism>
<evidence type="ECO:0000313" key="1">
    <source>
        <dbReference type="EMBL" id="GFT44286.1"/>
    </source>
</evidence>
<reference evidence="1" key="1">
    <citation type="submission" date="2020-08" db="EMBL/GenBank/DDBJ databases">
        <title>Multicomponent nature underlies the extraordinary mechanical properties of spider dragline silk.</title>
        <authorList>
            <person name="Kono N."/>
            <person name="Nakamura H."/>
            <person name="Mori M."/>
            <person name="Yoshida Y."/>
            <person name="Ohtoshi R."/>
            <person name="Malay A.D."/>
            <person name="Moran D.A.P."/>
            <person name="Tomita M."/>
            <person name="Numata K."/>
            <person name="Arakawa K."/>
        </authorList>
    </citation>
    <scope>NUCLEOTIDE SEQUENCE</scope>
</reference>
<proteinExistence type="predicted"/>
<keyword evidence="2" id="KW-1185">Reference proteome</keyword>
<dbReference type="AlphaFoldDB" id="A0A8X6P069"/>